<protein>
    <submittedName>
        <fullName evidence="5">Alpha/beta hydrolase</fullName>
    </submittedName>
</protein>
<keyword evidence="3" id="KW-0732">Signal</keyword>
<dbReference type="EMBL" id="QASN01000020">
    <property type="protein sequence ID" value="PTU73232.1"/>
    <property type="molecule type" value="Genomic_DNA"/>
</dbReference>
<evidence type="ECO:0000256" key="1">
    <source>
        <dbReference type="ARBA" id="ARBA00010515"/>
    </source>
</evidence>
<comment type="caution">
    <text evidence="5">The sequence shown here is derived from an EMBL/GenBank/DDBJ whole genome shotgun (WGS) entry which is preliminary data.</text>
</comment>
<sequence>MRFVRTFALLLCCVGFLPVHGHASDAGDGYPQVRVAFADGVTGLPALTYASEAGFRPLTLDLYLPPPRFEGPRPLVIFVHGGGWAIGTPRYAAVYRNWPERLAGLAARGYVVAAPSYRLSGEARFPAAFHDIQASIRWLRSNAQAFGVDRERVLIWGESAGGHLAALVAARCEGSARANGESACVQGAVVWYGISDLLSQDFGDMDRNFIGCAVGCDELRRQASPVHQVGPDAAPFLILHGTADRVVPYRQAQLLQQALERRKVPARLLTLEGIDHSFIGHTPAQTQKVGEQALRETFAFIERLLPAQNRVDAEE</sequence>
<dbReference type="Gene3D" id="3.40.50.1820">
    <property type="entry name" value="alpha/beta hydrolase"/>
    <property type="match status" value="1"/>
</dbReference>
<proteinExistence type="inferred from homology"/>
<dbReference type="PANTHER" id="PTHR48081:SF13">
    <property type="entry name" value="ALPHA_BETA HYDROLASE"/>
    <property type="match status" value="1"/>
</dbReference>
<dbReference type="InterPro" id="IPR050300">
    <property type="entry name" value="GDXG_lipolytic_enzyme"/>
</dbReference>
<name>A0A2T5P657_9PSED</name>
<evidence type="ECO:0000256" key="3">
    <source>
        <dbReference type="SAM" id="SignalP"/>
    </source>
</evidence>
<dbReference type="RefSeq" id="WP_108107677.1">
    <property type="nucleotide sequence ID" value="NZ_QASN01000020.1"/>
</dbReference>
<feature type="domain" description="BD-FAE-like" evidence="4">
    <location>
        <begin position="60"/>
        <end position="259"/>
    </location>
</feature>
<dbReference type="GO" id="GO:0016787">
    <property type="term" value="F:hydrolase activity"/>
    <property type="evidence" value="ECO:0007669"/>
    <property type="project" value="UniProtKB-KW"/>
</dbReference>
<gene>
    <name evidence="5" type="ORF">DBO85_12830</name>
</gene>
<feature type="signal peptide" evidence="3">
    <location>
        <begin position="1"/>
        <end position="23"/>
    </location>
</feature>
<accession>A0A2T5P657</accession>
<evidence type="ECO:0000256" key="2">
    <source>
        <dbReference type="ARBA" id="ARBA00022801"/>
    </source>
</evidence>
<keyword evidence="6" id="KW-1185">Reference proteome</keyword>
<feature type="chain" id="PRO_5015736366" evidence="3">
    <location>
        <begin position="24"/>
        <end position="315"/>
    </location>
</feature>
<comment type="similarity">
    <text evidence="1">Belongs to the 'GDXG' lipolytic enzyme family.</text>
</comment>
<dbReference type="Proteomes" id="UP000244064">
    <property type="component" value="Unassembled WGS sequence"/>
</dbReference>
<dbReference type="PANTHER" id="PTHR48081">
    <property type="entry name" value="AB HYDROLASE SUPERFAMILY PROTEIN C4A8.06C"/>
    <property type="match status" value="1"/>
</dbReference>
<keyword evidence="2 5" id="KW-0378">Hydrolase</keyword>
<evidence type="ECO:0000313" key="5">
    <source>
        <dbReference type="EMBL" id="PTU73232.1"/>
    </source>
</evidence>
<dbReference type="Pfam" id="PF20434">
    <property type="entry name" value="BD-FAE"/>
    <property type="match status" value="1"/>
</dbReference>
<organism evidence="5 6">
    <name type="scientific">Pseudomonas mangrovi</name>
    <dbReference type="NCBI Taxonomy" id="2161748"/>
    <lineage>
        <taxon>Bacteria</taxon>
        <taxon>Pseudomonadati</taxon>
        <taxon>Pseudomonadota</taxon>
        <taxon>Gammaproteobacteria</taxon>
        <taxon>Pseudomonadales</taxon>
        <taxon>Pseudomonadaceae</taxon>
        <taxon>Pseudomonas</taxon>
    </lineage>
</organism>
<dbReference type="InterPro" id="IPR029058">
    <property type="entry name" value="AB_hydrolase_fold"/>
</dbReference>
<dbReference type="SUPFAM" id="SSF53474">
    <property type="entry name" value="alpha/beta-Hydrolases"/>
    <property type="match status" value="1"/>
</dbReference>
<evidence type="ECO:0000259" key="4">
    <source>
        <dbReference type="Pfam" id="PF20434"/>
    </source>
</evidence>
<dbReference type="InterPro" id="IPR002168">
    <property type="entry name" value="Lipase_GDXG_HIS_AS"/>
</dbReference>
<reference evidence="5 6" key="1">
    <citation type="submission" date="2018-04" db="EMBL/GenBank/DDBJ databases">
        <title>Pseudomonas sp. nov., isolated from mangrove soil.</title>
        <authorList>
            <person name="Chen C."/>
        </authorList>
    </citation>
    <scope>NUCLEOTIDE SEQUENCE [LARGE SCALE GENOMIC DNA]</scope>
    <source>
        <strain evidence="5 6">TC-11</strain>
    </source>
</reference>
<evidence type="ECO:0000313" key="6">
    <source>
        <dbReference type="Proteomes" id="UP000244064"/>
    </source>
</evidence>
<dbReference type="InterPro" id="IPR049492">
    <property type="entry name" value="BD-FAE-like_dom"/>
</dbReference>
<dbReference type="PROSITE" id="PS01173">
    <property type="entry name" value="LIPASE_GDXG_HIS"/>
    <property type="match status" value="1"/>
</dbReference>
<dbReference type="AlphaFoldDB" id="A0A2T5P657"/>
<dbReference type="OrthoDB" id="9771666at2"/>